<evidence type="ECO:0000313" key="8">
    <source>
        <dbReference type="EMBL" id="KAG6500321.1"/>
    </source>
</evidence>
<evidence type="ECO:0000256" key="2">
    <source>
        <dbReference type="ARBA" id="ARBA00005510"/>
    </source>
</evidence>
<evidence type="ECO:0000256" key="6">
    <source>
        <dbReference type="SAM" id="MobiDB-lite"/>
    </source>
</evidence>
<dbReference type="InterPro" id="IPR011598">
    <property type="entry name" value="bHLH_dom"/>
</dbReference>
<evidence type="ECO:0000256" key="4">
    <source>
        <dbReference type="ARBA" id="ARBA00023163"/>
    </source>
</evidence>
<proteinExistence type="inferred from homology"/>
<dbReference type="Gene3D" id="4.10.280.10">
    <property type="entry name" value="Helix-loop-helix DNA-binding domain"/>
    <property type="match status" value="1"/>
</dbReference>
<keyword evidence="9" id="KW-1185">Reference proteome</keyword>
<dbReference type="InterPro" id="IPR036638">
    <property type="entry name" value="HLH_DNA-bd_sf"/>
</dbReference>
<dbReference type="CDD" id="cd18919">
    <property type="entry name" value="bHLH_AtBPE_like"/>
    <property type="match status" value="1"/>
</dbReference>
<keyword evidence="5" id="KW-0539">Nucleus</keyword>
<comment type="subcellular location">
    <subcellularLocation>
        <location evidence="1">Nucleus</location>
    </subcellularLocation>
</comment>
<comment type="caution">
    <text evidence="8">The sequence shown here is derived from an EMBL/GenBank/DDBJ whole genome shotgun (WGS) entry which is preliminary data.</text>
</comment>
<feature type="compositionally biased region" description="Basic and acidic residues" evidence="6">
    <location>
        <begin position="129"/>
        <end position="144"/>
    </location>
</feature>
<protein>
    <recommendedName>
        <fullName evidence="7">BHLH domain-containing protein</fullName>
    </recommendedName>
</protein>
<dbReference type="EMBL" id="JACMSC010000011">
    <property type="protein sequence ID" value="KAG6500321.1"/>
    <property type="molecule type" value="Genomic_DNA"/>
</dbReference>
<dbReference type="GO" id="GO:0046983">
    <property type="term" value="F:protein dimerization activity"/>
    <property type="evidence" value="ECO:0007669"/>
    <property type="project" value="InterPro"/>
</dbReference>
<reference evidence="8 9" key="1">
    <citation type="submission" date="2020-08" db="EMBL/GenBank/DDBJ databases">
        <title>Plant Genome Project.</title>
        <authorList>
            <person name="Zhang R.-G."/>
        </authorList>
    </citation>
    <scope>NUCLEOTIDE SEQUENCE [LARGE SCALE GENOMIC DNA]</scope>
    <source>
        <tissue evidence="8">Rhizome</tissue>
    </source>
</reference>
<name>A0A8J5L444_ZINOF</name>
<dbReference type="Proteomes" id="UP000734854">
    <property type="component" value="Unassembled WGS sequence"/>
</dbReference>
<evidence type="ECO:0000256" key="5">
    <source>
        <dbReference type="ARBA" id="ARBA00023242"/>
    </source>
</evidence>
<evidence type="ECO:0000259" key="7">
    <source>
        <dbReference type="PROSITE" id="PS50888"/>
    </source>
</evidence>
<dbReference type="PANTHER" id="PTHR12565">
    <property type="entry name" value="STEROL REGULATORY ELEMENT-BINDING PROTEIN"/>
    <property type="match status" value="1"/>
</dbReference>
<dbReference type="GO" id="GO:0003700">
    <property type="term" value="F:DNA-binding transcription factor activity"/>
    <property type="evidence" value="ECO:0007669"/>
    <property type="project" value="TreeGrafter"/>
</dbReference>
<dbReference type="PROSITE" id="PS50888">
    <property type="entry name" value="BHLH"/>
    <property type="match status" value="1"/>
</dbReference>
<organism evidence="8 9">
    <name type="scientific">Zingiber officinale</name>
    <name type="common">Ginger</name>
    <name type="synonym">Amomum zingiber</name>
    <dbReference type="NCBI Taxonomy" id="94328"/>
    <lineage>
        <taxon>Eukaryota</taxon>
        <taxon>Viridiplantae</taxon>
        <taxon>Streptophyta</taxon>
        <taxon>Embryophyta</taxon>
        <taxon>Tracheophyta</taxon>
        <taxon>Spermatophyta</taxon>
        <taxon>Magnoliopsida</taxon>
        <taxon>Liliopsida</taxon>
        <taxon>Zingiberales</taxon>
        <taxon>Zingiberaceae</taxon>
        <taxon>Zingiber</taxon>
    </lineage>
</organism>
<dbReference type="InterPro" id="IPR024097">
    <property type="entry name" value="bHLH_ZIP_TF"/>
</dbReference>
<feature type="region of interest" description="Disordered" evidence="6">
    <location>
        <begin position="123"/>
        <end position="155"/>
    </location>
</feature>
<dbReference type="PANTHER" id="PTHR12565:SF184">
    <property type="entry name" value="BHLH TRANSCRIPTION FACTOR"/>
    <property type="match status" value="1"/>
</dbReference>
<evidence type="ECO:0000313" key="9">
    <source>
        <dbReference type="Proteomes" id="UP000734854"/>
    </source>
</evidence>
<accession>A0A8J5L444</accession>
<keyword evidence="4" id="KW-0804">Transcription</keyword>
<feature type="domain" description="BHLH" evidence="7">
    <location>
        <begin position="196"/>
        <end position="246"/>
    </location>
</feature>
<sequence length="353" mass="39487">MQQAPVSDLSVLERQRLHFDWQQQEQPSRHSYDADLCVRSLNSFTCFSNGLPDLAQYSMPVASNFEEAGVAASNCNPKRRKAESSPKSKVIINNSPKTETARILLHDQEHLCSVIYQQDESNCKRGKQERRSESRQQNNRKEASGDTSSYKNEEHPKADYIHVRARRGQATDSHSLAERVRELNSNSAPGALQFSCAFSSSLNFYQVRRERISQRMKYLQELVPGCSKITGKAGMLDEIINYVQSLQRQVEFLSMKLAAVNPLAADNNFSNCSMGISSEPMEQPFLHFNSLQAHPCSGLDMYMDSSSDLVPDGSSFVSCSALNYVAELVRGRIPAGERDSSLSISIISRESLA</sequence>
<evidence type="ECO:0000256" key="3">
    <source>
        <dbReference type="ARBA" id="ARBA00023015"/>
    </source>
</evidence>
<dbReference type="GO" id="GO:0005634">
    <property type="term" value="C:nucleus"/>
    <property type="evidence" value="ECO:0007669"/>
    <property type="project" value="UniProtKB-SubCell"/>
</dbReference>
<keyword evidence="3" id="KW-0805">Transcription regulation</keyword>
<dbReference type="SUPFAM" id="SSF47459">
    <property type="entry name" value="HLH, helix-loop-helix DNA-binding domain"/>
    <property type="match status" value="1"/>
</dbReference>
<evidence type="ECO:0000256" key="1">
    <source>
        <dbReference type="ARBA" id="ARBA00004123"/>
    </source>
</evidence>
<dbReference type="AlphaFoldDB" id="A0A8J5L444"/>
<comment type="similarity">
    <text evidence="2">Belongs to the bHLH protein family.</text>
</comment>
<gene>
    <name evidence="8" type="ORF">ZIOFF_040164</name>
</gene>